<name>A0A8J8CGI9_9ARCH</name>
<evidence type="ECO:0000313" key="2">
    <source>
        <dbReference type="Proteomes" id="UP000738826"/>
    </source>
</evidence>
<sequence>MTYFSDLSGQNYLFHPSITNMILSEYSICSLVNEVVESLDFIKIDEKSNNYGYFVN</sequence>
<dbReference type="AlphaFoldDB" id="A0A8J8CGI9"/>
<dbReference type="EMBL" id="JAACQH010000195">
    <property type="protein sequence ID" value="NCS92119.1"/>
    <property type="molecule type" value="Genomic_DNA"/>
</dbReference>
<comment type="caution">
    <text evidence="1">The sequence shown here is derived from an EMBL/GenBank/DDBJ whole genome shotgun (WGS) entry which is preliminary data.</text>
</comment>
<evidence type="ECO:0000313" key="1">
    <source>
        <dbReference type="EMBL" id="NCS92119.1"/>
    </source>
</evidence>
<reference evidence="1" key="1">
    <citation type="submission" date="2019-11" db="EMBL/GenBank/DDBJ databases">
        <title>Lipid analysis of CO2-rich subsurface aquifers suggests an autotrophy-based deep biosphere with lysolipids enriched in CPR bacteria.</title>
        <authorList>
            <person name="Probst A.J."/>
            <person name="Elling F.J."/>
            <person name="Castelle C.J."/>
            <person name="Zhu Q."/>
            <person name="Elvert M."/>
            <person name="Birarda G."/>
            <person name="Holman H.-Y."/>
            <person name="Lane K.R."/>
            <person name="Ladd B."/>
            <person name="Ryan M.C."/>
            <person name="Woyke T."/>
            <person name="Hinrichs K.-U."/>
            <person name="Banfield J.F."/>
        </authorList>
    </citation>
    <scope>NUCLEOTIDE SEQUENCE</scope>
    <source>
        <strain evidence="1">CG_2015-04_33_537</strain>
    </source>
</reference>
<proteinExistence type="predicted"/>
<gene>
    <name evidence="1" type="ORF">GW779_06970</name>
</gene>
<dbReference type="Proteomes" id="UP000738826">
    <property type="component" value="Unassembled WGS sequence"/>
</dbReference>
<organism evidence="1 2">
    <name type="scientific">Candidatus Altarchaeum hamiconexum</name>
    <dbReference type="NCBI Taxonomy" id="1803513"/>
    <lineage>
        <taxon>Archaea</taxon>
        <taxon>Candidatus Altarchaeota</taxon>
        <taxon>Candidatus Altiarchaeia</taxon>
        <taxon>Candidatus Altarchaeales</taxon>
        <taxon>Candidatus Altarchaeaceae</taxon>
        <taxon>Candidatus Altarchaeum</taxon>
    </lineage>
</organism>
<protein>
    <submittedName>
        <fullName evidence="1">Uncharacterized protein</fullName>
    </submittedName>
</protein>
<accession>A0A8J8CGI9</accession>